<organism evidence="1 2">
    <name type="scientific">Cupriavidus malaysiensis</name>
    <dbReference type="NCBI Taxonomy" id="367825"/>
    <lineage>
        <taxon>Bacteria</taxon>
        <taxon>Pseudomonadati</taxon>
        <taxon>Pseudomonadota</taxon>
        <taxon>Betaproteobacteria</taxon>
        <taxon>Burkholderiales</taxon>
        <taxon>Burkholderiaceae</taxon>
        <taxon>Cupriavidus</taxon>
    </lineage>
</organism>
<dbReference type="SUPFAM" id="SSF55331">
    <property type="entry name" value="Tautomerase/MIF"/>
    <property type="match status" value="1"/>
</dbReference>
<dbReference type="Pfam" id="PF02962">
    <property type="entry name" value="CHMI"/>
    <property type="match status" value="1"/>
</dbReference>
<accession>A0ABM6F836</accession>
<dbReference type="InterPro" id="IPR014347">
    <property type="entry name" value="Tautomerase/MIF_sf"/>
</dbReference>
<dbReference type="Gene3D" id="3.30.429.10">
    <property type="entry name" value="Macrophage Migration Inhibitory Factor"/>
    <property type="match status" value="1"/>
</dbReference>
<sequence>MPHLIVETTRELAGSLDFGEVCATLHGALAATGHVRLDDLKSRLLVAEAALTGNTPADGFLVVHLLMTRPRPEPVQAELAALVLRHFEAAVRAAAPQGVVQVCVLHRAVAPGAYRKTLVSPA</sequence>
<dbReference type="RefSeq" id="WP_071015831.1">
    <property type="nucleotide sequence ID" value="NZ_CP017754.1"/>
</dbReference>
<dbReference type="Proteomes" id="UP000177515">
    <property type="component" value="Chromosome 1"/>
</dbReference>
<proteinExistence type="predicted"/>
<keyword evidence="2" id="KW-1185">Reference proteome</keyword>
<protein>
    <recommendedName>
        <fullName evidence="3">5-carboxymethyl-2-hydroxymuconate isomerase</fullName>
    </recommendedName>
</protein>
<evidence type="ECO:0000313" key="1">
    <source>
        <dbReference type="EMBL" id="AOZ07714.1"/>
    </source>
</evidence>
<reference evidence="1 2" key="1">
    <citation type="submission" date="2016-10" db="EMBL/GenBank/DDBJ databases">
        <title>Complete genome sequences of three Cupriavidus strains isolated from various Malaysian environments.</title>
        <authorList>
            <person name="Abdullah A.A.-A."/>
            <person name="Shafie N.A.H."/>
            <person name="Lau N.S."/>
        </authorList>
    </citation>
    <scope>NUCLEOTIDE SEQUENCE [LARGE SCALE GENOMIC DNA]</scope>
    <source>
        <strain evidence="1 2">USMAA1020</strain>
    </source>
</reference>
<gene>
    <name evidence="1" type="ORF">BKK80_19180</name>
</gene>
<name>A0ABM6F836_9BURK</name>
<dbReference type="InterPro" id="IPR004220">
    <property type="entry name" value="5-COMe_2-OHmuconate_Isoase"/>
</dbReference>
<evidence type="ECO:0000313" key="2">
    <source>
        <dbReference type="Proteomes" id="UP000177515"/>
    </source>
</evidence>
<dbReference type="EMBL" id="CP017754">
    <property type="protein sequence ID" value="AOZ07714.1"/>
    <property type="molecule type" value="Genomic_DNA"/>
</dbReference>
<evidence type="ECO:0008006" key="3">
    <source>
        <dbReference type="Google" id="ProtNLM"/>
    </source>
</evidence>